<sequence>MHPIHPVRARSPLRRSLTALACAAAVGLTLLPGMAHAASSEPIKLLFVGNSYTFGRLNPVLTYNAANVHDLTQPQGALNGGRDPALAFTTGAPFTNLTGTNSYPAGTINPATGAEFTSYSPHSQTVAWGGVPGIFKQLTVQAGLNYDVSLSTRNAASLRGQFLNTANSNWDLRGNIGSQKWDQVVLQEQSDEALSPKTVNGVALGSNNPAFTAYANVIENWVHQGTALSYTERGLYEGLYGSVANCVAAGGSTASCSNSTTRNIVANGNANANAQIWLMQPWARPNIINAPGTNTIDPRTGNALYDLNSPARSYYDSLEAMTADNTAAYLRAVDVADNDGSGGFAGIAPVGQAFLRAVTSGVATRDMYGASAATDGLIDLWFNDGTHASVAGSYLSALTLFGTLTGQDPARFGAAEIAARDLGLSSAEALLLQRVASDQLGFSAPVPEPGTVALWLLGLAGVAGAARRRAA</sequence>
<evidence type="ECO:0000256" key="1">
    <source>
        <dbReference type="SAM" id="SignalP"/>
    </source>
</evidence>
<keyword evidence="4" id="KW-1185">Reference proteome</keyword>
<feature type="chain" id="PRO_5047417517" evidence="1">
    <location>
        <begin position="38"/>
        <end position="471"/>
    </location>
</feature>
<proteinExistence type="predicted"/>
<dbReference type="EMBL" id="JBBUTH010000007">
    <property type="protein sequence ID" value="MEK8051205.1"/>
    <property type="molecule type" value="Genomic_DNA"/>
</dbReference>
<keyword evidence="1" id="KW-0732">Signal</keyword>
<evidence type="ECO:0000313" key="4">
    <source>
        <dbReference type="Proteomes" id="UP001365405"/>
    </source>
</evidence>
<protein>
    <submittedName>
        <fullName evidence="3">PEP-CTERM sorting domain-containing protein</fullName>
    </submittedName>
</protein>
<feature type="signal peptide" evidence="1">
    <location>
        <begin position="1"/>
        <end position="37"/>
    </location>
</feature>
<dbReference type="Gene3D" id="3.40.50.1110">
    <property type="entry name" value="SGNH hydrolase"/>
    <property type="match status" value="2"/>
</dbReference>
<dbReference type="NCBIfam" id="TIGR02595">
    <property type="entry name" value="PEP_CTERM"/>
    <property type="match status" value="1"/>
</dbReference>
<evidence type="ECO:0000259" key="2">
    <source>
        <dbReference type="Pfam" id="PF07589"/>
    </source>
</evidence>
<name>A0ABU9CH70_9BURK</name>
<dbReference type="InterPro" id="IPR013424">
    <property type="entry name" value="Ice-binding_C"/>
</dbReference>
<dbReference type="Pfam" id="PF07589">
    <property type="entry name" value="PEP-CTERM"/>
    <property type="match status" value="1"/>
</dbReference>
<dbReference type="InterPro" id="IPR036514">
    <property type="entry name" value="SGNH_hydro_sf"/>
</dbReference>
<reference evidence="3 4" key="1">
    <citation type="submission" date="2024-04" db="EMBL/GenBank/DDBJ databases">
        <title>Novel species of the genus Ideonella isolated from streams.</title>
        <authorList>
            <person name="Lu H."/>
        </authorList>
    </citation>
    <scope>NUCLEOTIDE SEQUENCE [LARGE SCALE GENOMIC DNA]</scope>
    <source>
        <strain evidence="3 4">DXS22W</strain>
    </source>
</reference>
<comment type="caution">
    <text evidence="3">The sequence shown here is derived from an EMBL/GenBank/DDBJ whole genome shotgun (WGS) entry which is preliminary data.</text>
</comment>
<evidence type="ECO:0000313" key="3">
    <source>
        <dbReference type="EMBL" id="MEK8051205.1"/>
    </source>
</evidence>
<dbReference type="Proteomes" id="UP001365405">
    <property type="component" value="Unassembled WGS sequence"/>
</dbReference>
<dbReference type="RefSeq" id="WP_341410895.1">
    <property type="nucleotide sequence ID" value="NZ_JBBUTH010000007.1"/>
</dbReference>
<feature type="domain" description="Ice-binding protein C-terminal" evidence="2">
    <location>
        <begin position="445"/>
        <end position="469"/>
    </location>
</feature>
<organism evidence="3 4">
    <name type="scientific">Pseudaquabacterium inlustre</name>
    <dbReference type="NCBI Taxonomy" id="2984192"/>
    <lineage>
        <taxon>Bacteria</taxon>
        <taxon>Pseudomonadati</taxon>
        <taxon>Pseudomonadota</taxon>
        <taxon>Betaproteobacteria</taxon>
        <taxon>Burkholderiales</taxon>
        <taxon>Sphaerotilaceae</taxon>
        <taxon>Pseudaquabacterium</taxon>
    </lineage>
</organism>
<gene>
    <name evidence="3" type="ORF">AACH10_13225</name>
</gene>
<accession>A0ABU9CH70</accession>